<evidence type="ECO:0000313" key="3">
    <source>
        <dbReference type="Proteomes" id="UP001472866"/>
    </source>
</evidence>
<feature type="compositionally biased region" description="Basic and acidic residues" evidence="1">
    <location>
        <begin position="37"/>
        <end position="54"/>
    </location>
</feature>
<sequence length="214" mass="23088">MGPELRGVQVEAGPSGAHRVLFGGEEPDVGTSTVRGQDARHGGPTDPERERDPEGSVPSTRDVGGREEGGHRDRRPDRSPHVDGVAESSSEAKAKAVGEEKEEEEGAEPAAAVSGTSPHRERFNGFAKTNRKWFDESGYSGCLERLEELEGIVEAQFRDLHAKGYGVSKPASIGKDGLKLEELEELERAVERQHRTLVDSGVLPTDSLPIFAAK</sequence>
<accession>A0AAX4P6C0</accession>
<name>A0AAX4P6C0_9CHLO</name>
<evidence type="ECO:0000256" key="1">
    <source>
        <dbReference type="SAM" id="MobiDB-lite"/>
    </source>
</evidence>
<evidence type="ECO:0000313" key="2">
    <source>
        <dbReference type="EMBL" id="WZN61419.1"/>
    </source>
</evidence>
<dbReference type="AlphaFoldDB" id="A0AAX4P6C0"/>
<protein>
    <submittedName>
        <fullName evidence="2">Uncharacterized protein</fullName>
    </submittedName>
</protein>
<gene>
    <name evidence="2" type="ORF">HKI87_04g29540</name>
</gene>
<dbReference type="EMBL" id="CP151504">
    <property type="protein sequence ID" value="WZN61419.1"/>
    <property type="molecule type" value="Genomic_DNA"/>
</dbReference>
<organism evidence="2 3">
    <name type="scientific">Chloropicon roscoffensis</name>
    <dbReference type="NCBI Taxonomy" id="1461544"/>
    <lineage>
        <taxon>Eukaryota</taxon>
        <taxon>Viridiplantae</taxon>
        <taxon>Chlorophyta</taxon>
        <taxon>Chloropicophyceae</taxon>
        <taxon>Chloropicales</taxon>
        <taxon>Chloropicaceae</taxon>
        <taxon>Chloropicon</taxon>
    </lineage>
</organism>
<dbReference type="Proteomes" id="UP001472866">
    <property type="component" value="Chromosome 04"/>
</dbReference>
<feature type="compositionally biased region" description="Basic and acidic residues" evidence="1">
    <location>
        <begin position="90"/>
        <end position="99"/>
    </location>
</feature>
<keyword evidence="3" id="KW-1185">Reference proteome</keyword>
<proteinExistence type="predicted"/>
<feature type="compositionally biased region" description="Basic and acidic residues" evidence="1">
    <location>
        <begin position="63"/>
        <end position="81"/>
    </location>
</feature>
<reference evidence="2 3" key="1">
    <citation type="submission" date="2024-03" db="EMBL/GenBank/DDBJ databases">
        <title>Complete genome sequence of the green alga Chloropicon roscoffensis RCC1871.</title>
        <authorList>
            <person name="Lemieux C."/>
            <person name="Pombert J.-F."/>
            <person name="Otis C."/>
            <person name="Turmel M."/>
        </authorList>
    </citation>
    <scope>NUCLEOTIDE SEQUENCE [LARGE SCALE GENOMIC DNA]</scope>
    <source>
        <strain evidence="2 3">RCC1871</strain>
    </source>
</reference>
<feature type="region of interest" description="Disordered" evidence="1">
    <location>
        <begin position="1"/>
        <end position="123"/>
    </location>
</feature>